<evidence type="ECO:0000313" key="2">
    <source>
        <dbReference type="Proteomes" id="UP000050975"/>
    </source>
</evidence>
<dbReference type="PANTHER" id="PTHR42967">
    <property type="entry name" value="METAL DEPENDENT HYDROLASE"/>
    <property type="match status" value="1"/>
</dbReference>
<dbReference type="Gene3D" id="3.60.15.10">
    <property type="entry name" value="Ribonuclease Z/Hydroxyacylglutathione hydrolase-like"/>
    <property type="match status" value="1"/>
</dbReference>
<dbReference type="SUPFAM" id="SSF56281">
    <property type="entry name" value="Metallo-hydrolase/oxidoreductase"/>
    <property type="match status" value="1"/>
</dbReference>
<name>A0A0S8JXQ0_UNCW3</name>
<dbReference type="Pfam" id="PF13483">
    <property type="entry name" value="Lactamase_B_3"/>
    <property type="match status" value="1"/>
</dbReference>
<sequence length="215" mass="23588">MKIKFLGHASFLIASKDGLRIVTDPYRPGCFDGGIKYEPITEEADIVTISHEHDDHNCTEIQGNPTFIRGAGTKETKGIAIIGTDVFHDESGGTERGKNTIFKMVIDGMNVVHLGDLGHPLSDREVKEIGAVDVLFIPVGGHFTIDSATAEITATKLNPKVVVPMHYKTEKCGFPIAVVDDYTKNKDVKKIDGEFEITKENLPETMTTYVLTPTK</sequence>
<dbReference type="EMBL" id="LJVE01000044">
    <property type="protein sequence ID" value="KPL14580.1"/>
    <property type="molecule type" value="Genomic_DNA"/>
</dbReference>
<organism evidence="1 2">
    <name type="scientific">candidate division WOR_3 bacterium SM1_77</name>
    <dbReference type="NCBI Taxonomy" id="1703778"/>
    <lineage>
        <taxon>Bacteria</taxon>
        <taxon>Bacteria division WOR-3</taxon>
    </lineage>
</organism>
<gene>
    <name evidence="1" type="ORF">AMJ74_03135</name>
</gene>
<reference evidence="1 2" key="1">
    <citation type="journal article" date="2015" name="Microbiome">
        <title>Genomic resolution of linkages in carbon, nitrogen, and sulfur cycling among widespread estuary sediment bacteria.</title>
        <authorList>
            <person name="Baker B.J."/>
            <person name="Lazar C.S."/>
            <person name="Teske A.P."/>
            <person name="Dick G.J."/>
        </authorList>
    </citation>
    <scope>NUCLEOTIDE SEQUENCE [LARGE SCALE GENOMIC DNA]</scope>
    <source>
        <strain evidence="1">SM1_77</strain>
    </source>
</reference>
<protein>
    <recommendedName>
        <fullName evidence="3">MBL fold metallo-hydrolase</fullName>
    </recommendedName>
</protein>
<dbReference type="InterPro" id="IPR036866">
    <property type="entry name" value="RibonucZ/Hydroxyglut_hydro"/>
</dbReference>
<dbReference type="Proteomes" id="UP000050975">
    <property type="component" value="Unassembled WGS sequence"/>
</dbReference>
<evidence type="ECO:0008006" key="3">
    <source>
        <dbReference type="Google" id="ProtNLM"/>
    </source>
</evidence>
<comment type="caution">
    <text evidence="1">The sequence shown here is derived from an EMBL/GenBank/DDBJ whole genome shotgun (WGS) entry which is preliminary data.</text>
</comment>
<accession>A0A0S8JXQ0</accession>
<dbReference type="PANTHER" id="PTHR42967:SF1">
    <property type="entry name" value="MBL FOLD METALLO-HYDROLASE"/>
    <property type="match status" value="1"/>
</dbReference>
<dbReference type="AlphaFoldDB" id="A0A0S8JXQ0"/>
<proteinExistence type="predicted"/>
<evidence type="ECO:0000313" key="1">
    <source>
        <dbReference type="EMBL" id="KPL14580.1"/>
    </source>
</evidence>